<dbReference type="SUPFAM" id="SSF52743">
    <property type="entry name" value="Subtilisin-like"/>
    <property type="match status" value="1"/>
</dbReference>
<feature type="domain" description="Fibronectin type-III" evidence="6">
    <location>
        <begin position="511"/>
        <end position="614"/>
    </location>
</feature>
<dbReference type="PROSITE" id="PS00138">
    <property type="entry name" value="SUBTILASE_SER"/>
    <property type="match status" value="1"/>
</dbReference>
<evidence type="ECO:0000259" key="6">
    <source>
        <dbReference type="PROSITE" id="PS50853"/>
    </source>
</evidence>
<dbReference type="InterPro" id="IPR051048">
    <property type="entry name" value="Peptidase_S8/S53_subtilisin"/>
</dbReference>
<dbReference type="PROSITE" id="PS51892">
    <property type="entry name" value="SUBTILASE"/>
    <property type="match status" value="1"/>
</dbReference>
<proteinExistence type="inferred from homology"/>
<dbReference type="PANTHER" id="PTHR43399:SF4">
    <property type="entry name" value="CELL WALL-ASSOCIATED PROTEASE"/>
    <property type="match status" value="1"/>
</dbReference>
<dbReference type="RefSeq" id="WP_202246624.1">
    <property type="nucleotide sequence ID" value="NZ_JAESIY010000018.1"/>
</dbReference>
<dbReference type="NCBIfam" id="TIGR04183">
    <property type="entry name" value="Por_Secre_tail"/>
    <property type="match status" value="1"/>
</dbReference>
<accession>A0A937FDC3</accession>
<dbReference type="InterPro" id="IPR000209">
    <property type="entry name" value="Peptidase_S8/S53_dom"/>
</dbReference>
<dbReference type="SUPFAM" id="SSF49265">
    <property type="entry name" value="Fibronectin type III"/>
    <property type="match status" value="1"/>
</dbReference>
<evidence type="ECO:0000313" key="8">
    <source>
        <dbReference type="Proteomes" id="UP000659388"/>
    </source>
</evidence>
<dbReference type="Pfam" id="PF18962">
    <property type="entry name" value="Por_Secre_tail"/>
    <property type="match status" value="1"/>
</dbReference>
<dbReference type="Pfam" id="PF00041">
    <property type="entry name" value="fn3"/>
    <property type="match status" value="1"/>
</dbReference>
<evidence type="ECO:0000313" key="7">
    <source>
        <dbReference type="EMBL" id="MBL3658830.1"/>
    </source>
</evidence>
<protein>
    <submittedName>
        <fullName evidence="7">S8 family serine peptidase</fullName>
    </submittedName>
</protein>
<comment type="similarity">
    <text evidence="1 5">Belongs to the peptidase S8 family.</text>
</comment>
<dbReference type="Gene3D" id="3.40.50.200">
    <property type="entry name" value="Peptidase S8/S53 domain"/>
    <property type="match status" value="1"/>
</dbReference>
<evidence type="ECO:0000256" key="2">
    <source>
        <dbReference type="ARBA" id="ARBA00022670"/>
    </source>
</evidence>
<dbReference type="InterPro" id="IPR003961">
    <property type="entry name" value="FN3_dom"/>
</dbReference>
<evidence type="ECO:0000256" key="1">
    <source>
        <dbReference type="ARBA" id="ARBA00011073"/>
    </source>
</evidence>
<comment type="caution">
    <text evidence="7">The sequence shown here is derived from an EMBL/GenBank/DDBJ whole genome shotgun (WGS) entry which is preliminary data.</text>
</comment>
<dbReference type="GO" id="GO:0006508">
    <property type="term" value="P:proteolysis"/>
    <property type="evidence" value="ECO:0007669"/>
    <property type="project" value="UniProtKB-KW"/>
</dbReference>
<dbReference type="PANTHER" id="PTHR43399">
    <property type="entry name" value="SUBTILISIN-RELATED"/>
    <property type="match status" value="1"/>
</dbReference>
<dbReference type="Pfam" id="PF00082">
    <property type="entry name" value="Peptidase_S8"/>
    <property type="match status" value="1"/>
</dbReference>
<feature type="active site" description="Charge relay system" evidence="5">
    <location>
        <position position="446"/>
    </location>
</feature>
<sequence length="1029" mass="112304">MKNYVISTRQGVVTLFFCVLLLLAFIAQAQKLNQSSQIIRVKLTEEAASALEKRSFQTSRSGTLLTGLSRVDQVNEEYQVKSMRRMFRDAGKFEAKHRAHGLHLWYEIIYDKSTSRTASSASLSAVRSAYEALPDIQVAELILDKSIDYIDDFSANDYQAMTKRFSLENGSNDPLFSEQWHYNNTGQTGGKPGADISLLEAWTEETGSSEVIVAVTDWSLDVNHEDLKANMWVNQGEIPGNGIDDDNNGFVDDVNGYDFGNNRGELVPYNSHGIHVAGTVAGVSNNATGVAGIAGGSGSGDGVRLMSCGVFSDENRGGFAETYIYAADNGAVISQNSWNYTSAGAIEQSVLDAIDYFIAEAGYDENGNPSGPMQGGVVIFSAGNKGTDEEWWPGYYEPVVAVAATDHNDVRADFSNYGSWIDVSAPGVNVMSGFLDNEYNTASGTSMSCPHVSGVAALIVSKFAGNITPEEVKDRIVRSSDAVRSLAPGSGRGRLNAYFALQENDSTGPEAITDVEVISTSQTAVTMQWIAPADNGNVVEYDLRYSTSPINESNFDQAIQFENIPYPSPAGEVDTIEVAGLASGVTYYFAVKSVDFFGNVSAMSNVVTSTVLDAPIAIVTPDSVWVNAEEGQLVTVPIKIINDGQEPLNYSFAEISLARKQGLGGDLEYGYTWSDSEEPNGPEFVWNDISTSGTEIRPGNGIDLPFAFDFYGQEKTSVNVSVYGYLTFGNNLWDPESDPIPHQNDPNDVYKDPNDYIAPIWDRFSKGNIYYEVNEDRLIVQYNRTTTFTYWGDAFFTFQVVLTPSGNIYFYYKDLERPEGMLDNWVIYYGTVGIENADATDGVEVAFQDQILKEGLAIGIYKPIDMLSVSNLSGTVAVGDTAIVNVTVDARDVTNGSYSSSIVMNTNDPNKQEIIIPFEVEINGSSATAMSFGSSAKSSAEPVDIISEVTHYPNPTDNTSTLKYALRERQYVEIQIVNTKGQLVHPVSSGWEEAGNHQVTQDLKAVSSGLYMYKIIIGDKTYLSRLMVK</sequence>
<keyword evidence="3 5" id="KW-0378">Hydrolase</keyword>
<evidence type="ECO:0000256" key="4">
    <source>
        <dbReference type="ARBA" id="ARBA00022825"/>
    </source>
</evidence>
<dbReference type="InterPro" id="IPR015500">
    <property type="entry name" value="Peptidase_S8_subtilisin-rel"/>
</dbReference>
<keyword evidence="4 5" id="KW-0720">Serine protease</keyword>
<dbReference type="Gene3D" id="2.60.40.4070">
    <property type="match status" value="1"/>
</dbReference>
<name>A0A937FDC3_9BACT</name>
<dbReference type="SMART" id="SM00060">
    <property type="entry name" value="FN3"/>
    <property type="match status" value="1"/>
</dbReference>
<dbReference type="AlphaFoldDB" id="A0A937FDC3"/>
<dbReference type="Gene3D" id="2.60.40.10">
    <property type="entry name" value="Immunoglobulins"/>
    <property type="match status" value="1"/>
</dbReference>
<dbReference type="InterPro" id="IPR036116">
    <property type="entry name" value="FN3_sf"/>
</dbReference>
<feature type="active site" description="Charge relay system" evidence="5">
    <location>
        <position position="217"/>
    </location>
</feature>
<dbReference type="InterPro" id="IPR023828">
    <property type="entry name" value="Peptidase_S8_Ser-AS"/>
</dbReference>
<feature type="active site" description="Charge relay system" evidence="5">
    <location>
        <position position="272"/>
    </location>
</feature>
<dbReference type="PROSITE" id="PS50853">
    <property type="entry name" value="FN3"/>
    <property type="match status" value="1"/>
</dbReference>
<gene>
    <name evidence="7" type="ORF">JL102_21960</name>
</gene>
<keyword evidence="2 5" id="KW-0645">Protease</keyword>
<dbReference type="EMBL" id="JAESIY010000018">
    <property type="protein sequence ID" value="MBL3658830.1"/>
    <property type="molecule type" value="Genomic_DNA"/>
</dbReference>
<dbReference type="InterPro" id="IPR026444">
    <property type="entry name" value="Secre_tail"/>
</dbReference>
<dbReference type="InterPro" id="IPR036852">
    <property type="entry name" value="Peptidase_S8/S53_dom_sf"/>
</dbReference>
<reference evidence="7" key="1">
    <citation type="submission" date="2021-01" db="EMBL/GenBank/DDBJ databases">
        <title>Fulvivirga kasyanovii gen. nov., sp nov., a novel member of the phylum Bacteroidetes isolated from seawater in a mussel farm.</title>
        <authorList>
            <person name="Zhao L.-H."/>
            <person name="Wang Z.-J."/>
        </authorList>
    </citation>
    <scope>NUCLEOTIDE SEQUENCE</scope>
    <source>
        <strain evidence="7">2943</strain>
    </source>
</reference>
<dbReference type="GO" id="GO:0004252">
    <property type="term" value="F:serine-type endopeptidase activity"/>
    <property type="evidence" value="ECO:0007669"/>
    <property type="project" value="UniProtKB-UniRule"/>
</dbReference>
<evidence type="ECO:0000256" key="3">
    <source>
        <dbReference type="ARBA" id="ARBA00022801"/>
    </source>
</evidence>
<dbReference type="CDD" id="cd00063">
    <property type="entry name" value="FN3"/>
    <property type="match status" value="1"/>
</dbReference>
<dbReference type="InterPro" id="IPR013783">
    <property type="entry name" value="Ig-like_fold"/>
</dbReference>
<keyword evidence="8" id="KW-1185">Reference proteome</keyword>
<dbReference type="Proteomes" id="UP000659388">
    <property type="component" value="Unassembled WGS sequence"/>
</dbReference>
<organism evidence="7 8">
    <name type="scientific">Fulvivirga sediminis</name>
    <dbReference type="NCBI Taxonomy" id="2803949"/>
    <lineage>
        <taxon>Bacteria</taxon>
        <taxon>Pseudomonadati</taxon>
        <taxon>Bacteroidota</taxon>
        <taxon>Cytophagia</taxon>
        <taxon>Cytophagales</taxon>
        <taxon>Fulvivirgaceae</taxon>
        <taxon>Fulvivirga</taxon>
    </lineage>
</organism>
<dbReference type="PRINTS" id="PR00723">
    <property type="entry name" value="SUBTILISIN"/>
</dbReference>
<evidence type="ECO:0000256" key="5">
    <source>
        <dbReference type="PROSITE-ProRule" id="PRU01240"/>
    </source>
</evidence>